<keyword evidence="2" id="KW-1185">Reference proteome</keyword>
<evidence type="ECO:0000313" key="1">
    <source>
        <dbReference type="EMBL" id="KAI5663985.1"/>
    </source>
</evidence>
<dbReference type="Proteomes" id="UP001060085">
    <property type="component" value="Linkage Group LG05"/>
</dbReference>
<evidence type="ECO:0000313" key="2">
    <source>
        <dbReference type="Proteomes" id="UP001060085"/>
    </source>
</evidence>
<organism evidence="1 2">
    <name type="scientific">Catharanthus roseus</name>
    <name type="common">Madagascar periwinkle</name>
    <name type="synonym">Vinca rosea</name>
    <dbReference type="NCBI Taxonomy" id="4058"/>
    <lineage>
        <taxon>Eukaryota</taxon>
        <taxon>Viridiplantae</taxon>
        <taxon>Streptophyta</taxon>
        <taxon>Embryophyta</taxon>
        <taxon>Tracheophyta</taxon>
        <taxon>Spermatophyta</taxon>
        <taxon>Magnoliopsida</taxon>
        <taxon>eudicotyledons</taxon>
        <taxon>Gunneridae</taxon>
        <taxon>Pentapetalae</taxon>
        <taxon>asterids</taxon>
        <taxon>lamiids</taxon>
        <taxon>Gentianales</taxon>
        <taxon>Apocynaceae</taxon>
        <taxon>Rauvolfioideae</taxon>
        <taxon>Vinceae</taxon>
        <taxon>Catharanthinae</taxon>
        <taxon>Catharanthus</taxon>
    </lineage>
</organism>
<proteinExistence type="predicted"/>
<sequence>MSEKSIKKQKCIKINEKDRMEKKRLVDGLCVFESTSILTKESEKDKCTKEKEHELEQSESKIKENECFIEKQDYRKRAKRKEIVVLDKNEVVSVFTNQTNSIFVSDSSCVQNILIQNMENKGSLDYKIYKIISFFIPTYLYFDHFLKETKLNSLARKIHWISLEHPCTWISMLGRNNTIEFQEQREII</sequence>
<protein>
    <submittedName>
        <fullName evidence="1">Uncharacterized protein</fullName>
    </submittedName>
</protein>
<gene>
    <name evidence="1" type="ORF">M9H77_23308</name>
</gene>
<accession>A0ACC0ASY1</accession>
<reference evidence="2" key="1">
    <citation type="journal article" date="2023" name="Nat. Plants">
        <title>Single-cell RNA sequencing provides a high-resolution roadmap for understanding the multicellular compartmentation of specialized metabolism.</title>
        <authorList>
            <person name="Sun S."/>
            <person name="Shen X."/>
            <person name="Li Y."/>
            <person name="Li Y."/>
            <person name="Wang S."/>
            <person name="Li R."/>
            <person name="Zhang H."/>
            <person name="Shen G."/>
            <person name="Guo B."/>
            <person name="Wei J."/>
            <person name="Xu J."/>
            <person name="St-Pierre B."/>
            <person name="Chen S."/>
            <person name="Sun C."/>
        </authorList>
    </citation>
    <scope>NUCLEOTIDE SEQUENCE [LARGE SCALE GENOMIC DNA]</scope>
</reference>
<dbReference type="EMBL" id="CM044705">
    <property type="protein sequence ID" value="KAI5663985.1"/>
    <property type="molecule type" value="Genomic_DNA"/>
</dbReference>
<comment type="caution">
    <text evidence="1">The sequence shown here is derived from an EMBL/GenBank/DDBJ whole genome shotgun (WGS) entry which is preliminary data.</text>
</comment>
<name>A0ACC0ASY1_CATRO</name>